<comment type="similarity">
    <text evidence="7">Belongs to the adenylyl cyclase class-4/guanylyl cyclase family.</text>
</comment>
<dbReference type="GO" id="GO:0016020">
    <property type="term" value="C:membrane"/>
    <property type="evidence" value="ECO:0007669"/>
    <property type="project" value="UniProtKB-SubCell"/>
</dbReference>
<keyword evidence="8" id="KW-0175">Coiled coil</keyword>
<keyword evidence="5" id="KW-0472">Membrane</keyword>
<dbReference type="SUPFAM" id="SSF55073">
    <property type="entry name" value="Nucleotide cyclase"/>
    <property type="match status" value="1"/>
</dbReference>
<dbReference type="GO" id="GO:0004016">
    <property type="term" value="F:adenylate cyclase activity"/>
    <property type="evidence" value="ECO:0007669"/>
    <property type="project" value="UniProtKB-ARBA"/>
</dbReference>
<dbReference type="InterPro" id="IPR029787">
    <property type="entry name" value="Nucleotide_cyclase"/>
</dbReference>
<dbReference type="PANTHER" id="PTHR11920:SF335">
    <property type="entry name" value="GUANYLATE CYCLASE"/>
    <property type="match status" value="1"/>
</dbReference>
<keyword evidence="2" id="KW-0812">Transmembrane</keyword>
<evidence type="ECO:0000256" key="6">
    <source>
        <dbReference type="ARBA" id="ARBA00023239"/>
    </source>
</evidence>
<keyword evidence="11" id="KW-1185">Reference proteome</keyword>
<dbReference type="Proteomes" id="UP000664795">
    <property type="component" value="Unassembled WGS sequence"/>
</dbReference>
<organism evidence="10 11">
    <name type="scientific">Fibrella aquatilis</name>
    <dbReference type="NCBI Taxonomy" id="2817059"/>
    <lineage>
        <taxon>Bacteria</taxon>
        <taxon>Pseudomonadati</taxon>
        <taxon>Bacteroidota</taxon>
        <taxon>Cytophagia</taxon>
        <taxon>Cytophagales</taxon>
        <taxon>Spirosomataceae</taxon>
        <taxon>Fibrella</taxon>
    </lineage>
</organism>
<evidence type="ECO:0000256" key="8">
    <source>
        <dbReference type="SAM" id="Coils"/>
    </source>
</evidence>
<dbReference type="InterPro" id="IPR001054">
    <property type="entry name" value="A/G_cyclase"/>
</dbReference>
<evidence type="ECO:0000313" key="10">
    <source>
        <dbReference type="EMBL" id="MBO0932567.1"/>
    </source>
</evidence>
<dbReference type="GO" id="GO:0000166">
    <property type="term" value="F:nucleotide binding"/>
    <property type="evidence" value="ECO:0007669"/>
    <property type="project" value="UniProtKB-KW"/>
</dbReference>
<dbReference type="AlphaFoldDB" id="A0A939G9G6"/>
<dbReference type="PROSITE" id="PS50125">
    <property type="entry name" value="GUANYLATE_CYCLASE_2"/>
    <property type="match status" value="1"/>
</dbReference>
<name>A0A939G9G6_9BACT</name>
<accession>A0A939G9G6</accession>
<evidence type="ECO:0000256" key="2">
    <source>
        <dbReference type="ARBA" id="ARBA00022692"/>
    </source>
</evidence>
<evidence type="ECO:0000256" key="7">
    <source>
        <dbReference type="RuleBase" id="RU000405"/>
    </source>
</evidence>
<reference evidence="10 11" key="1">
    <citation type="submission" date="2021-03" db="EMBL/GenBank/DDBJ databases">
        <title>Fibrella sp. HMF5036 genome sequencing and assembly.</title>
        <authorList>
            <person name="Kang H."/>
            <person name="Kim H."/>
            <person name="Bae S."/>
            <person name="Joh K."/>
        </authorList>
    </citation>
    <scope>NUCLEOTIDE SEQUENCE [LARGE SCALE GENOMIC DNA]</scope>
    <source>
        <strain evidence="10 11">HMF5036</strain>
    </source>
</reference>
<dbReference type="GO" id="GO:0035556">
    <property type="term" value="P:intracellular signal transduction"/>
    <property type="evidence" value="ECO:0007669"/>
    <property type="project" value="InterPro"/>
</dbReference>
<dbReference type="EMBL" id="JAFMYU010000013">
    <property type="protein sequence ID" value="MBO0932567.1"/>
    <property type="molecule type" value="Genomic_DNA"/>
</dbReference>
<evidence type="ECO:0000256" key="3">
    <source>
        <dbReference type="ARBA" id="ARBA00022741"/>
    </source>
</evidence>
<evidence type="ECO:0000256" key="4">
    <source>
        <dbReference type="ARBA" id="ARBA00022989"/>
    </source>
</evidence>
<dbReference type="RefSeq" id="WP_207336532.1">
    <property type="nucleotide sequence ID" value="NZ_JAFMYU010000013.1"/>
</dbReference>
<dbReference type="Pfam" id="PF00211">
    <property type="entry name" value="Guanylate_cyc"/>
    <property type="match status" value="1"/>
</dbReference>
<dbReference type="GO" id="GO:0009190">
    <property type="term" value="P:cyclic nucleotide biosynthetic process"/>
    <property type="evidence" value="ECO:0007669"/>
    <property type="project" value="InterPro"/>
</dbReference>
<comment type="subcellular location">
    <subcellularLocation>
        <location evidence="1">Membrane</location>
    </subcellularLocation>
</comment>
<gene>
    <name evidence="10" type="ORF">J2I48_16275</name>
</gene>
<keyword evidence="3" id="KW-0547">Nucleotide-binding</keyword>
<dbReference type="Gene3D" id="3.30.70.1230">
    <property type="entry name" value="Nucleotide cyclase"/>
    <property type="match status" value="1"/>
</dbReference>
<sequence length="505" mass="56417">MFLSSLYRHLVSWFGCSVALWLLMALPLQAQQSGGSLAYWEKALPRQTDSLRKAEVLLFISKGYETTDPTHAIAYAQHSLDIGQANNAPRTIGLASLQLARIHTLLGNKRKARQARRLAEANLKDVDLMADLDRLETQKIAAEESAEAQQQAVVVSQQQVSALSSETRLKTRELTLRTKQLTQQSQLLGSKDALISQRDSVLTKRDSVLTSRELELRFQADQIKLLEQQRALQAAEAVYERTVRNALLAGGSLLLVLAGLLWRLIANKQRANRALARKNHELDISRRRSDELLLNILPAELVEELKISGITQTRHHDEVTIMFTDFKDFTRISELLTPTELVREIDYCFRQFDKIISKYPSIEKIKTIGDSYLCAGGLPDPHADHATEVVAAALEIRDFIANLCEERTREGKLAFQVRIGVHTGPVVAGVVGATKFAYDIWGDTVNTASRLESACEIGRVNISDATYQRISSQFSCAYRGQIAAKNKAEMSMYFVDLLPEAVSVL</sequence>
<dbReference type="InterPro" id="IPR050401">
    <property type="entry name" value="Cyclic_nucleotide_synthase"/>
</dbReference>
<evidence type="ECO:0000256" key="5">
    <source>
        <dbReference type="ARBA" id="ARBA00023136"/>
    </source>
</evidence>
<dbReference type="PANTHER" id="PTHR11920">
    <property type="entry name" value="GUANYLYL CYCLASE"/>
    <property type="match status" value="1"/>
</dbReference>
<keyword evidence="4" id="KW-1133">Transmembrane helix</keyword>
<feature type="domain" description="Guanylate cyclase" evidence="9">
    <location>
        <begin position="320"/>
        <end position="452"/>
    </location>
</feature>
<evidence type="ECO:0000259" key="9">
    <source>
        <dbReference type="PROSITE" id="PS50125"/>
    </source>
</evidence>
<dbReference type="InterPro" id="IPR018297">
    <property type="entry name" value="A/G_cyclase_CS"/>
</dbReference>
<evidence type="ECO:0000256" key="1">
    <source>
        <dbReference type="ARBA" id="ARBA00004370"/>
    </source>
</evidence>
<feature type="coiled-coil region" evidence="8">
    <location>
        <begin position="118"/>
        <end position="152"/>
    </location>
</feature>
<dbReference type="SMART" id="SM00044">
    <property type="entry name" value="CYCc"/>
    <property type="match status" value="1"/>
</dbReference>
<comment type="caution">
    <text evidence="10">The sequence shown here is derived from an EMBL/GenBank/DDBJ whole genome shotgun (WGS) entry which is preliminary data.</text>
</comment>
<proteinExistence type="inferred from homology"/>
<protein>
    <submittedName>
        <fullName evidence="10">Adenylate/guanylate cyclase</fullName>
    </submittedName>
</protein>
<keyword evidence="6 7" id="KW-0456">Lyase</keyword>
<evidence type="ECO:0000313" key="11">
    <source>
        <dbReference type="Proteomes" id="UP000664795"/>
    </source>
</evidence>
<dbReference type="CDD" id="cd07302">
    <property type="entry name" value="CHD"/>
    <property type="match status" value="1"/>
</dbReference>
<dbReference type="PROSITE" id="PS00452">
    <property type="entry name" value="GUANYLATE_CYCLASE_1"/>
    <property type="match status" value="1"/>
</dbReference>